<dbReference type="PANTHER" id="PTHR43674:SF16">
    <property type="entry name" value="CARBON-NITROGEN FAMILY, PUTATIVE (AFU_ORTHOLOGUE AFUA_5G02350)-RELATED"/>
    <property type="match status" value="1"/>
</dbReference>
<keyword evidence="6" id="KW-1185">Reference proteome</keyword>
<sequence length="522" mass="58039">MRVAVVQLKANDLKDYQQAFEHLEKKVLDASKDHDLILVPECSFPAYFIHSDEGDLGELLLSDGERYLNRIKEIARANHVYIAYGYVEKFGDQVYNSAILIGRSGEEVVKKRKSFLWHFDNEWFSEGEDLAVADTDFGRVALVVCADARMPEIVRLAVLEGAVLIIDLANLTATGPELSSLQNAQSAYMLSVRALENNVWLAVSDKWGVEANSITYTGRSGVFAPDGTTVYQASSDQNEIVSVEIPTDKKGEITRSSIRYPIKRRQELYTPLTVENNLLPISCIMKEKVIPEEITPYITVAAGEINNHTEYIQMIKRLVNHGSNIICMPSTSVDVSQHVDEVVSFLPESLVLIATVEEKNKRMLSYIITSNGIEATFSTLHHEKSLSKTATPIYQTKWGKIGIMHGIEALLPEWPRTLMVLGADCLIWPNCLTHSLASNIGRTRAAESRIFVVSASSRGDEDSGVSQVIDPNGSIIASTLRNEKIHACGTFTAFSLSRIKDVVPGTNVFKNRRPRFYGGLIK</sequence>
<dbReference type="InterPro" id="IPR050345">
    <property type="entry name" value="Aliph_Amidase/BUP"/>
</dbReference>
<dbReference type="PANTHER" id="PTHR43674">
    <property type="entry name" value="NITRILASE C965.09-RELATED"/>
    <property type="match status" value="1"/>
</dbReference>
<evidence type="ECO:0000313" key="5">
    <source>
        <dbReference type="EMBL" id="QOY35314.1"/>
    </source>
</evidence>
<dbReference type="EMBL" id="CP063356">
    <property type="protein sequence ID" value="QOY35314.1"/>
    <property type="molecule type" value="Genomic_DNA"/>
</dbReference>
<dbReference type="OrthoDB" id="9811121at2"/>
<dbReference type="KEGG" id="aia:AWH56_021895"/>
<dbReference type="PROSITE" id="PS50263">
    <property type="entry name" value="CN_HYDROLASE"/>
    <property type="match status" value="2"/>
</dbReference>
<dbReference type="EMBL" id="LQXD01000081">
    <property type="protein sequence ID" value="OIJ19182.1"/>
    <property type="molecule type" value="Genomic_DNA"/>
</dbReference>
<evidence type="ECO:0000313" key="6">
    <source>
        <dbReference type="Proteomes" id="UP000180175"/>
    </source>
</evidence>
<reference evidence="5 6" key="2">
    <citation type="journal article" date="2017" name="Genome Announc.">
        <title>Draft Genome Sequences of Four Alkaliphilic Bacteria Belonging to the Anaerobacillus Genus.</title>
        <authorList>
            <person name="Bassil N.M."/>
            <person name="Lloyd J.R."/>
        </authorList>
    </citation>
    <scope>NUCLEOTIDE SEQUENCE [LARGE SCALE GENOMIC DNA]</scope>
    <source>
        <strain evidence="5 6">NB2006</strain>
    </source>
</reference>
<organism evidence="4 6">
    <name type="scientific">Anaerobacillus isosaccharinicus</name>
    <dbReference type="NCBI Taxonomy" id="1532552"/>
    <lineage>
        <taxon>Bacteria</taxon>
        <taxon>Bacillati</taxon>
        <taxon>Bacillota</taxon>
        <taxon>Bacilli</taxon>
        <taxon>Bacillales</taxon>
        <taxon>Bacillaceae</taxon>
        <taxon>Anaerobacillus</taxon>
    </lineage>
</organism>
<dbReference type="AlphaFoldDB" id="A0A1S2M340"/>
<reference evidence="5 6" key="3">
    <citation type="journal article" date="2019" name="Int. J. Syst. Evol. Microbiol.">
        <title>Anaerobacillus isosaccharinicus sp. nov., an alkaliphilic bacterium which degrades isosaccharinic acid.</title>
        <authorList>
            <person name="Bassil N.M."/>
            <person name="Lloyd J.R."/>
        </authorList>
    </citation>
    <scope>NUCLEOTIDE SEQUENCE [LARGE SCALE GENOMIC DNA]</scope>
    <source>
        <strain evidence="5 6">NB2006</strain>
    </source>
</reference>
<feature type="domain" description="CN hydrolase" evidence="3">
    <location>
        <begin position="1"/>
        <end position="247"/>
    </location>
</feature>
<evidence type="ECO:0000256" key="1">
    <source>
        <dbReference type="ARBA" id="ARBA00022801"/>
    </source>
</evidence>
<dbReference type="RefSeq" id="WP_071316940.1">
    <property type="nucleotide sequence ID" value="NZ_CP063356.2"/>
</dbReference>
<evidence type="ECO:0000313" key="4">
    <source>
        <dbReference type="EMBL" id="OIJ19182.1"/>
    </source>
</evidence>
<dbReference type="InterPro" id="IPR036526">
    <property type="entry name" value="C-N_Hydrolase_sf"/>
</dbReference>
<dbReference type="GO" id="GO:0016811">
    <property type="term" value="F:hydrolase activity, acting on carbon-nitrogen (but not peptide) bonds, in linear amides"/>
    <property type="evidence" value="ECO:0007669"/>
    <property type="project" value="TreeGrafter"/>
</dbReference>
<dbReference type="CDD" id="cd07197">
    <property type="entry name" value="nitrilase"/>
    <property type="match status" value="2"/>
</dbReference>
<dbReference type="Gene3D" id="3.60.110.10">
    <property type="entry name" value="Carbon-nitrogen hydrolase"/>
    <property type="match status" value="2"/>
</dbReference>
<dbReference type="Proteomes" id="UP000180175">
    <property type="component" value="Chromosome"/>
</dbReference>
<dbReference type="InterPro" id="IPR003010">
    <property type="entry name" value="C-N_Hydrolase"/>
</dbReference>
<accession>A0A1S2M340</accession>
<name>A0A1S2M340_9BACI</name>
<gene>
    <name evidence="5" type="ORF">AWH56_021895</name>
    <name evidence="4" type="ORF">AWH56_09580</name>
</gene>
<reference evidence="4 6" key="1">
    <citation type="submission" date="2016-10" db="EMBL/GenBank/DDBJ databases">
        <title>Draft genome sequences of four alkaliphilic bacteria belonging to the Anaerobacillus genus.</title>
        <authorList>
            <person name="Bassil N.M."/>
            <person name="Lloyd J.R."/>
        </authorList>
    </citation>
    <scope>NUCLEOTIDE SEQUENCE [LARGE SCALE GENOMIC DNA]</scope>
    <source>
        <strain evidence="4 6">NB2006</strain>
    </source>
</reference>
<keyword evidence="1 5" id="KW-0378">Hydrolase</keyword>
<evidence type="ECO:0000259" key="3">
    <source>
        <dbReference type="PROSITE" id="PS50263"/>
    </source>
</evidence>
<feature type="coiled-coil region" evidence="2">
    <location>
        <begin position="6"/>
        <end position="33"/>
    </location>
</feature>
<proteinExistence type="predicted"/>
<keyword evidence="2" id="KW-0175">Coiled coil</keyword>
<reference evidence="5" key="4">
    <citation type="submission" date="2020-10" db="EMBL/GenBank/DDBJ databases">
        <authorList>
            <person name="Bassil N.M."/>
            <person name="Lloyd J.R."/>
        </authorList>
    </citation>
    <scope>NUCLEOTIDE SEQUENCE</scope>
    <source>
        <strain evidence="5">NB2006</strain>
    </source>
</reference>
<evidence type="ECO:0000256" key="2">
    <source>
        <dbReference type="SAM" id="Coils"/>
    </source>
</evidence>
<protein>
    <submittedName>
        <fullName evidence="5">Carbon-nitrogen hydrolase family protein</fullName>
    </submittedName>
</protein>
<dbReference type="SUPFAM" id="SSF56317">
    <property type="entry name" value="Carbon-nitrogen hydrolase"/>
    <property type="match status" value="2"/>
</dbReference>
<dbReference type="Pfam" id="PF00795">
    <property type="entry name" value="CN_hydrolase"/>
    <property type="match status" value="2"/>
</dbReference>
<feature type="domain" description="CN hydrolase" evidence="3">
    <location>
        <begin position="285"/>
        <end position="493"/>
    </location>
</feature>